<dbReference type="EMBL" id="JAGDFL010000002">
    <property type="protein sequence ID" value="KAG7402271.1"/>
    <property type="molecule type" value="Genomic_DNA"/>
</dbReference>
<sequence>MDGMRRSRAREEDSSASGGYLMDFSSSFHRVKRPRSTSNQPESAIASEEEKEHEVFIDDSDGLSKLIDMTASSTVDAASSWRLPPSQSLEDIQEYLNEQLQHVVALSVALGPRGNAPDNGTRRVLSRSSEGQDDVDSVCTLDLAKVWKLVEGSEQSETQKEAEKGIREVLDLVNYLLYVRNRELEHQNGLSEAMGRLEKQLERKTHVVQTLTAELETLKQNYAQQKNLFKAKEQTLLSERKTLQTEKKALEVNCARLQGVETAYKAQVRRKDVDYARLRKSLQDSVARSAKEKRGMAIAKTLNGVRERKQASAPSQSNESKLTKKIMENLERKKAELLFDNEVLSKNYDSLQRQLESLTSQYKKAVQLFLAQKNLEGDAAELEKLASAPIDDFTPTPFNLATKQGLPNYISESMEVLDGKLKQLEHVILNEMPSAEARSDKEVMRRLREKLDDAHVIIKEQDQLLQASLSSPAMNLRVDRGKSGQNLALKARGQFAVRKLNDPTDDSPAANSLEELEREKRELAVIRKNLENERQLLQERAVKLDKDRLEFEIAKQEQMFGSSQDSLQSSTRGRLPSTADSSSCSTPKRKRRAKVLDMSAPDSPFDIPVSATPGTAALLKKIGITVPTEK</sequence>
<evidence type="ECO:0000256" key="3">
    <source>
        <dbReference type="SAM" id="Coils"/>
    </source>
</evidence>
<feature type="coiled-coil region" evidence="3">
    <location>
        <begin position="327"/>
        <end position="368"/>
    </location>
</feature>
<feature type="coiled-coil region" evidence="3">
    <location>
        <begin position="194"/>
        <end position="260"/>
    </location>
</feature>
<dbReference type="InterPro" id="IPR021622">
    <property type="entry name" value="Afadin/alpha-actinin-bd"/>
</dbReference>
<protein>
    <submittedName>
        <fullName evidence="5">Uncharacterized protein</fullName>
    </submittedName>
</protein>
<organism evidence="5 6">
    <name type="scientific">Phytophthora boehmeriae</name>
    <dbReference type="NCBI Taxonomy" id="109152"/>
    <lineage>
        <taxon>Eukaryota</taxon>
        <taxon>Sar</taxon>
        <taxon>Stramenopiles</taxon>
        <taxon>Oomycota</taxon>
        <taxon>Peronosporomycetes</taxon>
        <taxon>Peronosporales</taxon>
        <taxon>Peronosporaceae</taxon>
        <taxon>Phytophthora</taxon>
    </lineage>
</organism>
<dbReference type="AlphaFoldDB" id="A0A8T1X990"/>
<feature type="compositionally biased region" description="Polar residues" evidence="4">
    <location>
        <begin position="560"/>
        <end position="586"/>
    </location>
</feature>
<evidence type="ECO:0000313" key="5">
    <source>
        <dbReference type="EMBL" id="KAG7402271.1"/>
    </source>
</evidence>
<evidence type="ECO:0000313" key="6">
    <source>
        <dbReference type="Proteomes" id="UP000693981"/>
    </source>
</evidence>
<gene>
    <name evidence="5" type="ORF">PHYBOEH_003530</name>
</gene>
<evidence type="ECO:0000256" key="1">
    <source>
        <dbReference type="ARBA" id="ARBA00009291"/>
    </source>
</evidence>
<feature type="region of interest" description="Disordered" evidence="4">
    <location>
        <begin position="1"/>
        <end position="55"/>
    </location>
</feature>
<comment type="similarity">
    <text evidence="1">Belongs to the ADIP family.</text>
</comment>
<dbReference type="OrthoDB" id="72253at2759"/>
<dbReference type="PANTHER" id="PTHR47057:SF1">
    <property type="entry name" value="AFADIN_ALPHA-ACTININ-BINDING PROTEIN"/>
    <property type="match status" value="1"/>
</dbReference>
<feature type="region of interest" description="Disordered" evidence="4">
    <location>
        <begin position="299"/>
        <end position="322"/>
    </location>
</feature>
<proteinExistence type="inferred from homology"/>
<feature type="region of interest" description="Disordered" evidence="4">
    <location>
        <begin position="560"/>
        <end position="611"/>
    </location>
</feature>
<keyword evidence="2 3" id="KW-0175">Coiled coil</keyword>
<reference evidence="5" key="1">
    <citation type="submission" date="2021-02" db="EMBL/GenBank/DDBJ databases">
        <authorList>
            <person name="Palmer J.M."/>
        </authorList>
    </citation>
    <scope>NUCLEOTIDE SEQUENCE</scope>
    <source>
        <strain evidence="5">SCRP23</strain>
    </source>
</reference>
<evidence type="ECO:0000256" key="4">
    <source>
        <dbReference type="SAM" id="MobiDB-lite"/>
    </source>
</evidence>
<dbReference type="Proteomes" id="UP000693981">
    <property type="component" value="Unassembled WGS sequence"/>
</dbReference>
<comment type="caution">
    <text evidence="5">The sequence shown here is derived from an EMBL/GenBank/DDBJ whole genome shotgun (WGS) entry which is preliminary data.</text>
</comment>
<name>A0A8T1X990_9STRA</name>
<accession>A0A8T1X990</accession>
<evidence type="ECO:0000256" key="2">
    <source>
        <dbReference type="ARBA" id="ARBA00023054"/>
    </source>
</evidence>
<dbReference type="PANTHER" id="PTHR47057">
    <property type="entry name" value="AFADIN/ALPHA-ACTININ-BINDING"/>
    <property type="match status" value="1"/>
</dbReference>
<dbReference type="Pfam" id="PF11559">
    <property type="entry name" value="ADIP"/>
    <property type="match status" value="1"/>
</dbReference>
<feature type="coiled-coil region" evidence="3">
    <location>
        <begin position="509"/>
        <end position="547"/>
    </location>
</feature>
<keyword evidence="6" id="KW-1185">Reference proteome</keyword>